<dbReference type="PANTHER" id="PTHR42852:SF13">
    <property type="entry name" value="PROTEIN DIPZ"/>
    <property type="match status" value="1"/>
</dbReference>
<dbReference type="OrthoDB" id="9796554at2"/>
<dbReference type="GO" id="GO:0015036">
    <property type="term" value="F:disulfide oxidoreductase activity"/>
    <property type="evidence" value="ECO:0007669"/>
    <property type="project" value="UniProtKB-ARBA"/>
</dbReference>
<dbReference type="STRING" id="1121013.GCA_000426365_02449"/>
<evidence type="ECO:0000256" key="3">
    <source>
        <dbReference type="ARBA" id="ARBA00023284"/>
    </source>
</evidence>
<name>A0A091BEF4_9GAMM</name>
<reference evidence="5 6" key="1">
    <citation type="submission" date="2013-09" db="EMBL/GenBank/DDBJ databases">
        <title>Genome sequencing of Arenimonas composti.</title>
        <authorList>
            <person name="Chen F."/>
            <person name="Wang G."/>
        </authorList>
    </citation>
    <scope>NUCLEOTIDE SEQUENCE [LARGE SCALE GENOMIC DNA]</scope>
    <source>
        <strain evidence="5 6">TR7-09</strain>
    </source>
</reference>
<organism evidence="5 6">
    <name type="scientific">Arenimonas composti TR7-09 = DSM 18010</name>
    <dbReference type="NCBI Taxonomy" id="1121013"/>
    <lineage>
        <taxon>Bacteria</taxon>
        <taxon>Pseudomonadati</taxon>
        <taxon>Pseudomonadota</taxon>
        <taxon>Gammaproteobacteria</taxon>
        <taxon>Lysobacterales</taxon>
        <taxon>Lysobacteraceae</taxon>
        <taxon>Arenimonas</taxon>
    </lineage>
</organism>
<dbReference type="PANTHER" id="PTHR42852">
    <property type="entry name" value="THIOL:DISULFIDE INTERCHANGE PROTEIN DSBE"/>
    <property type="match status" value="1"/>
</dbReference>
<dbReference type="EMBL" id="AWXU01000040">
    <property type="protein sequence ID" value="KFN49199.1"/>
    <property type="molecule type" value="Genomic_DNA"/>
</dbReference>
<dbReference type="Gene3D" id="3.40.30.10">
    <property type="entry name" value="Glutaredoxin"/>
    <property type="match status" value="1"/>
</dbReference>
<dbReference type="InterPro" id="IPR017937">
    <property type="entry name" value="Thioredoxin_CS"/>
</dbReference>
<dbReference type="Proteomes" id="UP000029391">
    <property type="component" value="Unassembled WGS sequence"/>
</dbReference>
<proteinExistence type="predicted"/>
<dbReference type="CDD" id="cd02966">
    <property type="entry name" value="TlpA_like_family"/>
    <property type="match status" value="1"/>
</dbReference>
<feature type="domain" description="Thioredoxin" evidence="4">
    <location>
        <begin position="44"/>
        <end position="186"/>
    </location>
</feature>
<accession>A0A091BEF4</accession>
<dbReference type="eggNOG" id="COG0526">
    <property type="taxonomic scope" value="Bacteria"/>
</dbReference>
<dbReference type="AlphaFoldDB" id="A0A091BEF4"/>
<gene>
    <name evidence="5" type="ORF">P873_12140</name>
</gene>
<dbReference type="InterPro" id="IPR036249">
    <property type="entry name" value="Thioredoxin-like_sf"/>
</dbReference>
<dbReference type="Pfam" id="PF08534">
    <property type="entry name" value="Redoxin"/>
    <property type="match status" value="1"/>
</dbReference>
<evidence type="ECO:0000256" key="2">
    <source>
        <dbReference type="ARBA" id="ARBA00022748"/>
    </source>
</evidence>
<dbReference type="SUPFAM" id="SSF52833">
    <property type="entry name" value="Thioredoxin-like"/>
    <property type="match status" value="1"/>
</dbReference>
<keyword evidence="2" id="KW-0201">Cytochrome c-type biogenesis</keyword>
<evidence type="ECO:0000256" key="1">
    <source>
        <dbReference type="ARBA" id="ARBA00004196"/>
    </source>
</evidence>
<sequence length="188" mass="19817">MNRRDALVWGATAVFALLAGGLGWWIGLRVHAPERPPPPGLVVVEPGQPLSPLTLAGLHDGQPRELAGPGRPRLLNYWASWCGPCRDELPALDAFARSQAPNGVEVVGIALEDAADARAFAARLDLGFLLLQEAPGPRDSSVRFGNARGLLPFSVLVDADGRLVKTHYGAFADAAEVAGWAAPVTSSD</sequence>
<keyword evidence="3" id="KW-0676">Redox-active center</keyword>
<evidence type="ECO:0000313" key="5">
    <source>
        <dbReference type="EMBL" id="KFN49199.1"/>
    </source>
</evidence>
<evidence type="ECO:0000313" key="6">
    <source>
        <dbReference type="Proteomes" id="UP000029391"/>
    </source>
</evidence>
<protein>
    <recommendedName>
        <fullName evidence="4">Thioredoxin domain-containing protein</fullName>
    </recommendedName>
</protein>
<dbReference type="InterPro" id="IPR013740">
    <property type="entry name" value="Redoxin"/>
</dbReference>
<dbReference type="RefSeq" id="WP_026817385.1">
    <property type="nucleotide sequence ID" value="NZ_AUFF01000008.1"/>
</dbReference>
<dbReference type="GO" id="GO:0017004">
    <property type="term" value="P:cytochrome complex assembly"/>
    <property type="evidence" value="ECO:0007669"/>
    <property type="project" value="UniProtKB-KW"/>
</dbReference>
<comment type="caution">
    <text evidence="5">The sequence shown here is derived from an EMBL/GenBank/DDBJ whole genome shotgun (WGS) entry which is preliminary data.</text>
</comment>
<dbReference type="InterPro" id="IPR050553">
    <property type="entry name" value="Thioredoxin_ResA/DsbE_sf"/>
</dbReference>
<dbReference type="InterPro" id="IPR013766">
    <property type="entry name" value="Thioredoxin_domain"/>
</dbReference>
<keyword evidence="6" id="KW-1185">Reference proteome</keyword>
<comment type="subcellular location">
    <subcellularLocation>
        <location evidence="1">Cell envelope</location>
    </subcellularLocation>
</comment>
<dbReference type="PROSITE" id="PS00194">
    <property type="entry name" value="THIOREDOXIN_1"/>
    <property type="match status" value="1"/>
</dbReference>
<evidence type="ECO:0000259" key="4">
    <source>
        <dbReference type="PROSITE" id="PS51352"/>
    </source>
</evidence>
<dbReference type="PROSITE" id="PS51352">
    <property type="entry name" value="THIOREDOXIN_2"/>
    <property type="match status" value="1"/>
</dbReference>
<dbReference type="GO" id="GO:0030313">
    <property type="term" value="C:cell envelope"/>
    <property type="evidence" value="ECO:0007669"/>
    <property type="project" value="UniProtKB-SubCell"/>
</dbReference>